<protein>
    <submittedName>
        <fullName evidence="2">Sugar diacid utilization regulator</fullName>
    </submittedName>
</protein>
<evidence type="ECO:0000313" key="3">
    <source>
        <dbReference type="Proteomes" id="UP000823486"/>
    </source>
</evidence>
<reference evidence="2 3" key="1">
    <citation type="submission" date="2021-01" db="EMBL/GenBank/DDBJ databases">
        <title>Genomic Encyclopedia of Type Strains, Phase IV (KMG-IV): sequencing the most valuable type-strain genomes for metagenomic binning, comparative biology and taxonomic classification.</title>
        <authorList>
            <person name="Goeker M."/>
        </authorList>
    </citation>
    <scope>NUCLEOTIDE SEQUENCE [LARGE SCALE GENOMIC DNA]</scope>
    <source>
        <strain evidence="2 3">DSM 105482</strain>
    </source>
</reference>
<feature type="domain" description="PucR C-terminal helix-turn-helix" evidence="1">
    <location>
        <begin position="236"/>
        <end position="291"/>
    </location>
</feature>
<keyword evidence="3" id="KW-1185">Reference proteome</keyword>
<accession>A0ABS2QN20</accession>
<name>A0ABS2QN20_9BACI</name>
<dbReference type="InterPro" id="IPR051448">
    <property type="entry name" value="CdaR-like_regulators"/>
</dbReference>
<comment type="caution">
    <text evidence="2">The sequence shown here is derived from an EMBL/GenBank/DDBJ whole genome shotgun (WGS) entry which is preliminary data.</text>
</comment>
<sequence>MIDKLKQKYPNAFLHRKNSPYLNDYIYLKVSEEEVIGIPNEDVTKEESNLLHLLFPPDDQWEVKVPLSEKEQWKRFLNKTSASVPNTSWENVRFIFFTVLSRETLQREAEEAFLTLFPSESIIIWHSTQKGVLIEPRSVETLKKNELEPVLAAIESDFFIQFRLFVGSFFKVNSELPGHYMIEERSFSIGEQYSPEYRLQNISSTFPFLMARGLVQEHQEWFTHHLLGETFDDQELISTIKTYIECSSNASLAAKKLFMHRNSLQYRIDKFVEKTGLDIRIFEDALTVYLLIVISLANK</sequence>
<dbReference type="Gene3D" id="1.10.10.2840">
    <property type="entry name" value="PucR C-terminal helix-turn-helix domain"/>
    <property type="match status" value="1"/>
</dbReference>
<dbReference type="InterPro" id="IPR009057">
    <property type="entry name" value="Homeodomain-like_sf"/>
</dbReference>
<dbReference type="Pfam" id="PF13556">
    <property type="entry name" value="HTH_30"/>
    <property type="match status" value="1"/>
</dbReference>
<evidence type="ECO:0000259" key="1">
    <source>
        <dbReference type="Pfam" id="PF13556"/>
    </source>
</evidence>
<dbReference type="InterPro" id="IPR042070">
    <property type="entry name" value="PucR_C-HTH_sf"/>
</dbReference>
<dbReference type="PANTHER" id="PTHR33744">
    <property type="entry name" value="CARBOHYDRATE DIACID REGULATOR"/>
    <property type="match status" value="1"/>
</dbReference>
<dbReference type="SUPFAM" id="SSF46689">
    <property type="entry name" value="Homeodomain-like"/>
    <property type="match status" value="1"/>
</dbReference>
<dbReference type="Proteomes" id="UP000823486">
    <property type="component" value="Unassembled WGS sequence"/>
</dbReference>
<proteinExistence type="predicted"/>
<dbReference type="PANTHER" id="PTHR33744:SF15">
    <property type="entry name" value="CARBOHYDRATE DIACID REGULATOR"/>
    <property type="match status" value="1"/>
</dbReference>
<dbReference type="EMBL" id="JAFBFI010000018">
    <property type="protein sequence ID" value="MBM7694154.1"/>
    <property type="molecule type" value="Genomic_DNA"/>
</dbReference>
<dbReference type="InterPro" id="IPR025736">
    <property type="entry name" value="PucR_C-HTH_dom"/>
</dbReference>
<gene>
    <name evidence="2" type="ORF">JOC77_003598</name>
</gene>
<evidence type="ECO:0000313" key="2">
    <source>
        <dbReference type="EMBL" id="MBM7694154.1"/>
    </source>
</evidence>
<organism evidence="2 3">
    <name type="scientific">Peribacillus deserti</name>
    <dbReference type="NCBI Taxonomy" id="673318"/>
    <lineage>
        <taxon>Bacteria</taxon>
        <taxon>Bacillati</taxon>
        <taxon>Bacillota</taxon>
        <taxon>Bacilli</taxon>
        <taxon>Bacillales</taxon>
        <taxon>Bacillaceae</taxon>
        <taxon>Peribacillus</taxon>
    </lineage>
</organism>
<dbReference type="RefSeq" id="WP_204545898.1">
    <property type="nucleotide sequence ID" value="NZ_JAFBFI010000018.1"/>
</dbReference>